<keyword evidence="3 13" id="KW-0723">Serine/threonine-protein kinase</keyword>
<evidence type="ECO:0000256" key="11">
    <source>
        <dbReference type="ARBA" id="ARBA00047430"/>
    </source>
</evidence>
<dbReference type="InterPro" id="IPR000719">
    <property type="entry name" value="Prot_kinase_dom"/>
</dbReference>
<evidence type="ECO:0000256" key="2">
    <source>
        <dbReference type="ARBA" id="ARBA00012434"/>
    </source>
</evidence>
<dbReference type="Gene3D" id="1.10.510.10">
    <property type="entry name" value="Transferase(Phosphotransferase) domain 1"/>
    <property type="match status" value="1"/>
</dbReference>
<keyword evidence="17" id="KW-1185">Reference proteome</keyword>
<feature type="binding site" evidence="12">
    <location>
        <position position="48"/>
    </location>
    <ligand>
        <name>ATP</name>
        <dbReference type="ChEBI" id="CHEBI:30616"/>
    </ligand>
</feature>
<dbReference type="Pfam" id="PF00069">
    <property type="entry name" value="Pkinase"/>
    <property type="match status" value="1"/>
</dbReference>
<dbReference type="CDD" id="cd05117">
    <property type="entry name" value="STKc_CAMK"/>
    <property type="match status" value="1"/>
</dbReference>
<dbReference type="EC" id="2.7.11.17" evidence="2"/>
<comment type="catalytic activity">
    <reaction evidence="10">
        <text>L-threonyl-[protein] + ATP = O-phospho-L-threonyl-[protein] + ADP + H(+)</text>
        <dbReference type="Rhea" id="RHEA:46608"/>
        <dbReference type="Rhea" id="RHEA-COMP:11060"/>
        <dbReference type="Rhea" id="RHEA-COMP:11605"/>
        <dbReference type="ChEBI" id="CHEBI:15378"/>
        <dbReference type="ChEBI" id="CHEBI:30013"/>
        <dbReference type="ChEBI" id="CHEBI:30616"/>
        <dbReference type="ChEBI" id="CHEBI:61977"/>
        <dbReference type="ChEBI" id="CHEBI:456216"/>
        <dbReference type="EC" id="2.7.11.17"/>
    </reaction>
</comment>
<evidence type="ECO:0000256" key="10">
    <source>
        <dbReference type="ARBA" id="ARBA00047307"/>
    </source>
</evidence>
<dbReference type="InterPro" id="IPR011009">
    <property type="entry name" value="Kinase-like_dom_sf"/>
</dbReference>
<evidence type="ECO:0000313" key="16">
    <source>
        <dbReference type="EMBL" id="CCG84353.1"/>
    </source>
</evidence>
<keyword evidence="9" id="KW-0112">Calmodulin-binding</keyword>
<feature type="domain" description="Protein kinase" evidence="15">
    <location>
        <begin position="20"/>
        <end position="275"/>
    </location>
</feature>
<evidence type="ECO:0000256" key="3">
    <source>
        <dbReference type="ARBA" id="ARBA00022527"/>
    </source>
</evidence>
<keyword evidence="7" id="KW-0418">Kinase</keyword>
<evidence type="ECO:0000256" key="7">
    <source>
        <dbReference type="ARBA" id="ARBA00022777"/>
    </source>
</evidence>
<evidence type="ECO:0000256" key="5">
    <source>
        <dbReference type="ARBA" id="ARBA00022679"/>
    </source>
</evidence>
<dbReference type="VEuPathDB" id="FungiDB:TAPDE_004795"/>
<evidence type="ECO:0000256" key="6">
    <source>
        <dbReference type="ARBA" id="ARBA00022741"/>
    </source>
</evidence>
<keyword evidence="4" id="KW-0597">Phosphoprotein</keyword>
<dbReference type="PROSITE" id="PS00108">
    <property type="entry name" value="PROTEIN_KINASE_ST"/>
    <property type="match status" value="1"/>
</dbReference>
<feature type="region of interest" description="Disordered" evidence="14">
    <location>
        <begin position="346"/>
        <end position="366"/>
    </location>
</feature>
<evidence type="ECO:0000256" key="12">
    <source>
        <dbReference type="PROSITE-ProRule" id="PRU10141"/>
    </source>
</evidence>
<dbReference type="PROSITE" id="PS00107">
    <property type="entry name" value="PROTEIN_KINASE_ATP"/>
    <property type="match status" value="1"/>
</dbReference>
<evidence type="ECO:0000256" key="9">
    <source>
        <dbReference type="ARBA" id="ARBA00022860"/>
    </source>
</evidence>
<feature type="region of interest" description="Disordered" evidence="14">
    <location>
        <begin position="383"/>
        <end position="403"/>
    </location>
</feature>
<dbReference type="EMBL" id="CAHR02000227">
    <property type="protein sequence ID" value="CCG84353.1"/>
    <property type="molecule type" value="Genomic_DNA"/>
</dbReference>
<sequence>MGLLNPFVHQPESYSKKKHYKFTRTLGAGTYGVVREAEHDKFGKVAVKIIEKKTVKGHEDMVYDEIRMLQGLDHPHIIHFKEWFESTTKFYVTTTLATGGELFDRICALGKFTERDAVTLMSQVLGAINYLHERGIVHRDLKPENLLYLTPAADSQLVLADFGIAKQVNDKETLRSMAGSYGYAAPEILLRVGHSFPADLWSLGVITYTILCGYSPFRAEDRDELIAETCRADVIFHDRYWGTVSQAAKEFILHLLNPNTKERFTAKQALADVWITGKTATESDLLPAVKAGFNARKKFKRAIELVRLSNRLKALEVSDNEEETAEAAPKGHSRGQSADLLAVPMEQNSRPSSAGSNHSSTGRKFRSNSMVFAEVVKAKVREAELEKEEGDAKVAAAARRARD</sequence>
<evidence type="ECO:0000256" key="14">
    <source>
        <dbReference type="SAM" id="MobiDB-lite"/>
    </source>
</evidence>
<dbReference type="GO" id="GO:0004683">
    <property type="term" value="F:calcium/calmodulin-dependent protein kinase activity"/>
    <property type="evidence" value="ECO:0007669"/>
    <property type="project" value="UniProtKB-EC"/>
</dbReference>
<comment type="similarity">
    <text evidence="1">Belongs to the protein kinase superfamily. CAMK Ser/Thr protein kinase family. CaMK subfamily.</text>
</comment>
<proteinExistence type="inferred from homology"/>
<reference evidence="16 17" key="1">
    <citation type="journal article" date="2013" name="MBio">
        <title>Genome sequencing of the plant pathogen Taphrina deformans, the causal agent of peach leaf curl.</title>
        <authorList>
            <person name="Cisse O.H."/>
            <person name="Almeida J.M.G.C.F."/>
            <person name="Fonseca A."/>
            <person name="Kumar A.A."/>
            <person name="Salojaervi J."/>
            <person name="Overmyer K."/>
            <person name="Hauser P.M."/>
            <person name="Pagni M."/>
        </authorList>
    </citation>
    <scope>NUCLEOTIDE SEQUENCE [LARGE SCALE GENOMIC DNA]</scope>
    <source>
        <strain evidence="17">PYCC 5710 / ATCC 11124 / CBS 356.35 / IMI 108563 / JCM 9778 / NBRC 8474</strain>
    </source>
</reference>
<dbReference type="AlphaFoldDB" id="R4XFA8"/>
<dbReference type="GO" id="GO:0005524">
    <property type="term" value="F:ATP binding"/>
    <property type="evidence" value="ECO:0007669"/>
    <property type="project" value="UniProtKB-UniRule"/>
</dbReference>
<keyword evidence="5" id="KW-0808">Transferase</keyword>
<dbReference type="InterPro" id="IPR008271">
    <property type="entry name" value="Ser/Thr_kinase_AS"/>
</dbReference>
<dbReference type="OrthoDB" id="40902at2759"/>
<dbReference type="GO" id="GO:0005516">
    <property type="term" value="F:calmodulin binding"/>
    <property type="evidence" value="ECO:0007669"/>
    <property type="project" value="UniProtKB-KW"/>
</dbReference>
<evidence type="ECO:0000256" key="1">
    <source>
        <dbReference type="ARBA" id="ARBA00005354"/>
    </source>
</evidence>
<comment type="catalytic activity">
    <reaction evidence="11">
        <text>L-seryl-[protein] + ATP = O-phospho-L-seryl-[protein] + ADP + H(+)</text>
        <dbReference type="Rhea" id="RHEA:17989"/>
        <dbReference type="Rhea" id="RHEA-COMP:9863"/>
        <dbReference type="Rhea" id="RHEA-COMP:11604"/>
        <dbReference type="ChEBI" id="CHEBI:15378"/>
        <dbReference type="ChEBI" id="CHEBI:29999"/>
        <dbReference type="ChEBI" id="CHEBI:30616"/>
        <dbReference type="ChEBI" id="CHEBI:83421"/>
        <dbReference type="ChEBI" id="CHEBI:456216"/>
        <dbReference type="EC" id="2.7.11.17"/>
    </reaction>
</comment>
<dbReference type="PANTHER" id="PTHR24347">
    <property type="entry name" value="SERINE/THREONINE-PROTEIN KINASE"/>
    <property type="match status" value="1"/>
</dbReference>
<gene>
    <name evidence="16" type="ORF">TAPDE_004795</name>
</gene>
<evidence type="ECO:0000256" key="13">
    <source>
        <dbReference type="RuleBase" id="RU000304"/>
    </source>
</evidence>
<dbReference type="eggNOG" id="KOG0032">
    <property type="taxonomic scope" value="Eukaryota"/>
</dbReference>
<dbReference type="FunFam" id="1.10.510.10:FF:000449">
    <property type="entry name" value="Calcium/calmodulin-dependent protein kinase"/>
    <property type="match status" value="1"/>
</dbReference>
<name>R4XFA8_TAPDE</name>
<evidence type="ECO:0000256" key="8">
    <source>
        <dbReference type="ARBA" id="ARBA00022840"/>
    </source>
</evidence>
<comment type="caution">
    <text evidence="16">The sequence shown here is derived from an EMBL/GenBank/DDBJ whole genome shotgun (WGS) entry which is preliminary data.</text>
</comment>
<dbReference type="Gene3D" id="3.30.200.20">
    <property type="entry name" value="Phosphorylase Kinase, domain 1"/>
    <property type="match status" value="1"/>
</dbReference>
<evidence type="ECO:0000259" key="15">
    <source>
        <dbReference type="PROSITE" id="PS50011"/>
    </source>
</evidence>
<organism evidence="16 17">
    <name type="scientific">Taphrina deformans (strain PYCC 5710 / ATCC 11124 / CBS 356.35 / IMI 108563 / JCM 9778 / NBRC 8474)</name>
    <name type="common">Peach leaf curl fungus</name>
    <name type="synonym">Lalaria deformans</name>
    <dbReference type="NCBI Taxonomy" id="1097556"/>
    <lineage>
        <taxon>Eukaryota</taxon>
        <taxon>Fungi</taxon>
        <taxon>Dikarya</taxon>
        <taxon>Ascomycota</taxon>
        <taxon>Taphrinomycotina</taxon>
        <taxon>Taphrinomycetes</taxon>
        <taxon>Taphrinales</taxon>
        <taxon>Taphrinaceae</taxon>
        <taxon>Taphrina</taxon>
    </lineage>
</organism>
<keyword evidence="6 12" id="KW-0547">Nucleotide-binding</keyword>
<evidence type="ECO:0000256" key="4">
    <source>
        <dbReference type="ARBA" id="ARBA00022553"/>
    </source>
</evidence>
<dbReference type="InterPro" id="IPR017441">
    <property type="entry name" value="Protein_kinase_ATP_BS"/>
</dbReference>
<dbReference type="STRING" id="1097556.R4XFA8"/>
<dbReference type="Proteomes" id="UP000013776">
    <property type="component" value="Unassembled WGS sequence"/>
</dbReference>
<protein>
    <recommendedName>
        <fullName evidence="2">calcium/calmodulin-dependent protein kinase</fullName>
        <ecNumber evidence="2">2.7.11.17</ecNumber>
    </recommendedName>
</protein>
<feature type="region of interest" description="Disordered" evidence="14">
    <location>
        <begin position="317"/>
        <end position="336"/>
    </location>
</feature>
<dbReference type="FunFam" id="3.30.200.20:FF:000278">
    <property type="entry name" value="Calcium/calmodulin-dependent protein kinase II"/>
    <property type="match status" value="1"/>
</dbReference>
<keyword evidence="8 12" id="KW-0067">ATP-binding</keyword>
<dbReference type="SUPFAM" id="SSF56112">
    <property type="entry name" value="Protein kinase-like (PK-like)"/>
    <property type="match status" value="1"/>
</dbReference>
<feature type="compositionally biased region" description="Polar residues" evidence="14">
    <location>
        <begin position="346"/>
        <end position="360"/>
    </location>
</feature>
<accession>R4XFA8</accession>
<dbReference type="PROSITE" id="PS50011">
    <property type="entry name" value="PROTEIN_KINASE_DOM"/>
    <property type="match status" value="1"/>
</dbReference>
<dbReference type="SMART" id="SM00220">
    <property type="entry name" value="S_TKc"/>
    <property type="match status" value="1"/>
</dbReference>
<evidence type="ECO:0000313" key="17">
    <source>
        <dbReference type="Proteomes" id="UP000013776"/>
    </source>
</evidence>